<dbReference type="Proteomes" id="UP000194012">
    <property type="component" value="Unassembled WGS sequence"/>
</dbReference>
<dbReference type="EMBL" id="FWFJ01000026">
    <property type="protein sequence ID" value="SLN57678.1"/>
    <property type="molecule type" value="Genomic_DNA"/>
</dbReference>
<dbReference type="AlphaFoldDB" id="A0A1X6ZPG7"/>
<dbReference type="GO" id="GO:0032259">
    <property type="term" value="P:methylation"/>
    <property type="evidence" value="ECO:0007669"/>
    <property type="project" value="UniProtKB-KW"/>
</dbReference>
<proteinExistence type="predicted"/>
<accession>A0A1X6ZPG7</accession>
<evidence type="ECO:0000313" key="2">
    <source>
        <dbReference type="Proteomes" id="UP000194012"/>
    </source>
</evidence>
<name>A0A1X6ZPG7_9RHOB</name>
<keyword evidence="1" id="KW-0489">Methyltransferase</keyword>
<reference evidence="2" key="1">
    <citation type="submission" date="2017-03" db="EMBL/GenBank/DDBJ databases">
        <authorList>
            <person name="Rodrigo-Torres L."/>
            <person name="Arahal R.D."/>
            <person name="Lucena T."/>
        </authorList>
    </citation>
    <scope>NUCLEOTIDE SEQUENCE [LARGE SCALE GENOMIC DNA]</scope>
    <source>
        <strain evidence="2">CECT 8370</strain>
    </source>
</reference>
<dbReference type="GO" id="GO:0043803">
    <property type="term" value="F:hydroxyneurosporene-O-methyltransferase activity"/>
    <property type="evidence" value="ECO:0007669"/>
    <property type="project" value="UniProtKB-EC"/>
</dbReference>
<keyword evidence="1" id="KW-0808">Transferase</keyword>
<sequence length="102" mass="11256">MGVPGLEAMIRHHGAFYADMADPVTLLRGERETELARFWPYVFGAAAEMEPEIAGRYSDLMAQSHGLVAQDVLRVVSLRGRRLRCVFARGCGAIPWPVADVV</sequence>
<dbReference type="EC" id="2.1.1.210" evidence="1"/>
<keyword evidence="2" id="KW-1185">Reference proteome</keyword>
<gene>
    <name evidence="1" type="primary">crtF_2</name>
    <name evidence="1" type="ORF">ROG8370_02609</name>
</gene>
<evidence type="ECO:0000313" key="1">
    <source>
        <dbReference type="EMBL" id="SLN57678.1"/>
    </source>
</evidence>
<protein>
    <submittedName>
        <fullName evidence="1">Demethylspheroidene O-methyltransferase</fullName>
        <ecNumber evidence="1">2.1.1.210</ecNumber>
    </submittedName>
</protein>
<organism evidence="1 2">
    <name type="scientific">Roseovarius gaetbuli</name>
    <dbReference type="NCBI Taxonomy" id="1356575"/>
    <lineage>
        <taxon>Bacteria</taxon>
        <taxon>Pseudomonadati</taxon>
        <taxon>Pseudomonadota</taxon>
        <taxon>Alphaproteobacteria</taxon>
        <taxon>Rhodobacterales</taxon>
        <taxon>Roseobacteraceae</taxon>
        <taxon>Roseovarius</taxon>
    </lineage>
</organism>